<dbReference type="SUPFAM" id="SSF56219">
    <property type="entry name" value="DNase I-like"/>
    <property type="match status" value="1"/>
</dbReference>
<feature type="domain" description="Endonuclease/exonuclease/phosphatase" evidence="8">
    <location>
        <begin position="4"/>
        <end position="248"/>
    </location>
</feature>
<dbReference type="InterPro" id="IPR020847">
    <property type="entry name" value="AP_endonuclease_F1_BS"/>
</dbReference>
<protein>
    <submittedName>
        <fullName evidence="9">Exodeoxyribonuclease III</fullName>
        <ecNumber evidence="9">3.1.11.2</ecNumber>
    </submittedName>
</protein>
<feature type="site" description="Interaction with DNA substrate" evidence="7">
    <location>
        <position position="248"/>
    </location>
</feature>
<feature type="active site" description="Proton donor/acceptor" evidence="5">
    <location>
        <position position="147"/>
    </location>
</feature>
<evidence type="ECO:0000256" key="6">
    <source>
        <dbReference type="PIRSR" id="PIRSR604808-2"/>
    </source>
</evidence>
<keyword evidence="10" id="KW-1185">Reference proteome</keyword>
<feature type="site" description="Important for catalytic activity" evidence="7">
    <location>
        <position position="218"/>
    </location>
</feature>
<feature type="binding site" evidence="6">
    <location>
        <position position="34"/>
    </location>
    <ligand>
        <name>Mg(2+)</name>
        <dbReference type="ChEBI" id="CHEBI:18420"/>
        <label>1</label>
    </ligand>
</feature>
<dbReference type="GO" id="GO:0008311">
    <property type="term" value="F:double-stranded DNA 3'-5' DNA exonuclease activity"/>
    <property type="evidence" value="ECO:0007669"/>
    <property type="project" value="UniProtKB-EC"/>
</dbReference>
<evidence type="ECO:0000256" key="2">
    <source>
        <dbReference type="ARBA" id="ARBA00022723"/>
    </source>
</evidence>
<reference evidence="9" key="2">
    <citation type="submission" date="2021-01" db="EMBL/GenBank/DDBJ databases">
        <authorList>
            <person name="Mieszkin S."/>
            <person name="Pouder E."/>
            <person name="Alain K."/>
        </authorList>
    </citation>
    <scope>NUCLEOTIDE SEQUENCE</scope>
    <source>
        <strain evidence="9">HW T2.11</strain>
    </source>
</reference>
<dbReference type="GO" id="GO:0003677">
    <property type="term" value="F:DNA binding"/>
    <property type="evidence" value="ECO:0007669"/>
    <property type="project" value="InterPro"/>
</dbReference>
<dbReference type="GO" id="GO:0006281">
    <property type="term" value="P:DNA repair"/>
    <property type="evidence" value="ECO:0007669"/>
    <property type="project" value="InterPro"/>
</dbReference>
<proteinExistence type="inferred from homology"/>
<dbReference type="Pfam" id="PF03372">
    <property type="entry name" value="Exo_endo_phos"/>
    <property type="match status" value="1"/>
</dbReference>
<feature type="binding site" evidence="6">
    <location>
        <position position="248"/>
    </location>
    <ligand>
        <name>Mg(2+)</name>
        <dbReference type="ChEBI" id="CHEBI:18420"/>
        <label>1</label>
    </ligand>
</feature>
<comment type="similarity">
    <text evidence="1">Belongs to the DNA repair enzymes AP/ExoA family.</text>
</comment>
<evidence type="ECO:0000259" key="8">
    <source>
        <dbReference type="Pfam" id="PF03372"/>
    </source>
</evidence>
<dbReference type="InterPro" id="IPR005135">
    <property type="entry name" value="Endo/exonuclease/phosphatase"/>
</dbReference>
<organism evidence="9 10">
    <name type="scientific">Acidisoma silvae</name>
    <dbReference type="NCBI Taxonomy" id="2802396"/>
    <lineage>
        <taxon>Bacteria</taxon>
        <taxon>Pseudomonadati</taxon>
        <taxon>Pseudomonadota</taxon>
        <taxon>Alphaproteobacteria</taxon>
        <taxon>Acetobacterales</taxon>
        <taxon>Acidocellaceae</taxon>
        <taxon>Acidisoma</taxon>
    </lineage>
</organism>
<sequence>MRIATWNVNSVRVRQTHVKDWLARVRPDIVVLQEIKCEAPQFPRAVFAELGYKSEVVGQKAYNGVAALSHRDITIRHRALPGLPADDSQARYIEVETDGITVIGIYLPNGNSGGEAGFQYKIDWMDKLCERAETLLREDRDFLITGDFNVCPTAQDFAPGALSPTDALLRPESIARYRRLIYAGLTDAVRALHPTAPAYTFWDYQAGCWERDRGLRIDFALLSPRLAETLIAAAPDKAERGLTQPSDHVPLVIDLAWGDKAAVAA</sequence>
<dbReference type="NCBIfam" id="TIGR00195">
    <property type="entry name" value="exoDNase_III"/>
    <property type="match status" value="1"/>
</dbReference>
<feature type="binding site" evidence="6">
    <location>
        <position position="149"/>
    </location>
    <ligand>
        <name>Mg(2+)</name>
        <dbReference type="ChEBI" id="CHEBI:18420"/>
        <label>1</label>
    </ligand>
</feature>
<dbReference type="InterPro" id="IPR004808">
    <property type="entry name" value="AP_endonuc_1"/>
</dbReference>
<dbReference type="InterPro" id="IPR037493">
    <property type="entry name" value="ExoIII-like"/>
</dbReference>
<keyword evidence="2 6" id="KW-0479">Metal-binding</keyword>
<comment type="cofactor">
    <cofactor evidence="6">
        <name>Mg(2+)</name>
        <dbReference type="ChEBI" id="CHEBI:18420"/>
    </cofactor>
    <cofactor evidence="6">
        <name>Mn(2+)</name>
        <dbReference type="ChEBI" id="CHEBI:29035"/>
    </cofactor>
    <text evidence="6">Probably binds two magnesium or manganese ions per subunit.</text>
</comment>
<dbReference type="AlphaFoldDB" id="A0A963YQJ0"/>
<keyword evidence="4 6" id="KW-0460">Magnesium</keyword>
<evidence type="ECO:0000256" key="5">
    <source>
        <dbReference type="PIRSR" id="PIRSR604808-1"/>
    </source>
</evidence>
<feature type="binding site" evidence="6">
    <location>
        <position position="147"/>
    </location>
    <ligand>
        <name>Mg(2+)</name>
        <dbReference type="ChEBI" id="CHEBI:18420"/>
        <label>1</label>
    </ligand>
</feature>
<evidence type="ECO:0000256" key="4">
    <source>
        <dbReference type="ARBA" id="ARBA00022842"/>
    </source>
</evidence>
<dbReference type="CDD" id="cd09086">
    <property type="entry name" value="ExoIII-like_AP-endo"/>
    <property type="match status" value="1"/>
</dbReference>
<dbReference type="GO" id="GO:0004519">
    <property type="term" value="F:endonuclease activity"/>
    <property type="evidence" value="ECO:0007669"/>
    <property type="project" value="InterPro"/>
</dbReference>
<dbReference type="Proteomes" id="UP000708298">
    <property type="component" value="Unassembled WGS sequence"/>
</dbReference>
<comment type="caution">
    <text evidence="9">The sequence shown here is derived from an EMBL/GenBank/DDBJ whole genome shotgun (WGS) entry which is preliminary data.</text>
</comment>
<dbReference type="InterPro" id="IPR036691">
    <property type="entry name" value="Endo/exonu/phosph_ase_sf"/>
</dbReference>
<evidence type="ECO:0000256" key="1">
    <source>
        <dbReference type="ARBA" id="ARBA00007092"/>
    </source>
</evidence>
<gene>
    <name evidence="9" type="primary">xth</name>
    <name evidence="9" type="ORF">ASILVAE211_06340</name>
</gene>
<dbReference type="PROSITE" id="PS00726">
    <property type="entry name" value="AP_NUCLEASE_F1_1"/>
    <property type="match status" value="1"/>
</dbReference>
<accession>A0A963YQJ0</accession>
<evidence type="ECO:0000313" key="10">
    <source>
        <dbReference type="Proteomes" id="UP000708298"/>
    </source>
</evidence>
<feature type="binding site" evidence="6">
    <location>
        <position position="247"/>
    </location>
    <ligand>
        <name>Mg(2+)</name>
        <dbReference type="ChEBI" id="CHEBI:18420"/>
        <label>1</label>
    </ligand>
</feature>
<dbReference type="GO" id="GO:0046872">
    <property type="term" value="F:metal ion binding"/>
    <property type="evidence" value="ECO:0007669"/>
    <property type="project" value="UniProtKB-KW"/>
</dbReference>
<dbReference type="PROSITE" id="PS51435">
    <property type="entry name" value="AP_NUCLEASE_F1_4"/>
    <property type="match status" value="1"/>
</dbReference>
<feature type="active site" evidence="5">
    <location>
        <position position="106"/>
    </location>
</feature>
<dbReference type="EMBL" id="JAESVB010000002">
    <property type="protein sequence ID" value="MCB8874794.1"/>
    <property type="molecule type" value="Genomic_DNA"/>
</dbReference>
<dbReference type="Gene3D" id="3.60.10.10">
    <property type="entry name" value="Endonuclease/exonuclease/phosphatase"/>
    <property type="match status" value="1"/>
</dbReference>
<dbReference type="RefSeq" id="WP_227320458.1">
    <property type="nucleotide sequence ID" value="NZ_JAESVB010000002.1"/>
</dbReference>
<feature type="active site" description="Proton acceptor" evidence="5">
    <location>
        <position position="248"/>
    </location>
</feature>
<dbReference type="PANTHER" id="PTHR43250">
    <property type="entry name" value="EXODEOXYRIBONUCLEASE III"/>
    <property type="match status" value="1"/>
</dbReference>
<feature type="site" description="Transition state stabilizer" evidence="7">
    <location>
        <position position="149"/>
    </location>
</feature>
<dbReference type="PANTHER" id="PTHR43250:SF2">
    <property type="entry name" value="EXODEOXYRIBONUCLEASE III"/>
    <property type="match status" value="1"/>
</dbReference>
<dbReference type="NCBIfam" id="TIGR00633">
    <property type="entry name" value="xth"/>
    <property type="match status" value="1"/>
</dbReference>
<evidence type="ECO:0000313" key="9">
    <source>
        <dbReference type="EMBL" id="MCB8874794.1"/>
    </source>
</evidence>
<evidence type="ECO:0000256" key="3">
    <source>
        <dbReference type="ARBA" id="ARBA00022801"/>
    </source>
</evidence>
<reference evidence="9" key="1">
    <citation type="journal article" date="2021" name="Microorganisms">
        <title>Acidisoma silvae sp. nov. and Acidisomacellulosilytica sp. nov., Two Acidophilic Bacteria Isolated from Decaying Wood, Hydrolyzing Cellulose and Producing Poly-3-hydroxybutyrate.</title>
        <authorList>
            <person name="Mieszkin S."/>
            <person name="Pouder E."/>
            <person name="Uroz S."/>
            <person name="Simon-Colin C."/>
            <person name="Alain K."/>
        </authorList>
    </citation>
    <scope>NUCLEOTIDE SEQUENCE</scope>
    <source>
        <strain evidence="9">HW T2.11</strain>
    </source>
</reference>
<keyword evidence="6" id="KW-0464">Manganese</keyword>
<name>A0A963YQJ0_9PROT</name>
<evidence type="ECO:0000256" key="7">
    <source>
        <dbReference type="PIRSR" id="PIRSR604808-3"/>
    </source>
</evidence>
<dbReference type="EC" id="3.1.11.2" evidence="9"/>
<keyword evidence="3 9" id="KW-0378">Hydrolase</keyword>
<feature type="binding site" evidence="6">
    <location>
        <position position="7"/>
    </location>
    <ligand>
        <name>Mg(2+)</name>
        <dbReference type="ChEBI" id="CHEBI:18420"/>
        <label>1</label>
    </ligand>
</feature>